<keyword evidence="4" id="KW-0479">Metal-binding</keyword>
<feature type="domain" description="Adenosine deaminase" evidence="7">
    <location>
        <begin position="26"/>
        <end position="380"/>
    </location>
</feature>
<organism evidence="8 9">
    <name type="scientific">Gryllotalpicola koreensis</name>
    <dbReference type="NCBI Taxonomy" id="993086"/>
    <lineage>
        <taxon>Bacteria</taxon>
        <taxon>Bacillati</taxon>
        <taxon>Actinomycetota</taxon>
        <taxon>Actinomycetes</taxon>
        <taxon>Micrococcales</taxon>
        <taxon>Microbacteriaceae</taxon>
        <taxon>Gryllotalpicola</taxon>
    </lineage>
</organism>
<dbReference type="EMBL" id="BAABBW010000001">
    <property type="protein sequence ID" value="GAA4168831.1"/>
    <property type="molecule type" value="Genomic_DNA"/>
</dbReference>
<proteinExistence type="inferred from homology"/>
<dbReference type="Pfam" id="PF00962">
    <property type="entry name" value="A_deaminase"/>
    <property type="match status" value="1"/>
</dbReference>
<name>A0ABP7ZRS1_9MICO</name>
<dbReference type="EC" id="3.5.4.4" evidence="3"/>
<gene>
    <name evidence="8" type="ORF">GCM10022287_04640</name>
</gene>
<evidence type="ECO:0000256" key="6">
    <source>
        <dbReference type="ARBA" id="ARBA00022833"/>
    </source>
</evidence>
<dbReference type="SUPFAM" id="SSF51556">
    <property type="entry name" value="Metallo-dependent hydrolases"/>
    <property type="match status" value="1"/>
</dbReference>
<comment type="caution">
    <text evidence="8">The sequence shown here is derived from an EMBL/GenBank/DDBJ whole genome shotgun (WGS) entry which is preliminary data.</text>
</comment>
<evidence type="ECO:0000313" key="8">
    <source>
        <dbReference type="EMBL" id="GAA4168831.1"/>
    </source>
</evidence>
<comment type="cofactor">
    <cofactor evidence="1">
        <name>Zn(2+)</name>
        <dbReference type="ChEBI" id="CHEBI:29105"/>
    </cofactor>
</comment>
<dbReference type="InterPro" id="IPR006330">
    <property type="entry name" value="Ado/ade_deaminase"/>
</dbReference>
<evidence type="ECO:0000256" key="1">
    <source>
        <dbReference type="ARBA" id="ARBA00001947"/>
    </source>
</evidence>
<dbReference type="Gene3D" id="3.20.20.140">
    <property type="entry name" value="Metal-dependent hydrolases"/>
    <property type="match status" value="1"/>
</dbReference>
<evidence type="ECO:0000256" key="2">
    <source>
        <dbReference type="ARBA" id="ARBA00006676"/>
    </source>
</evidence>
<protein>
    <recommendedName>
        <fullName evidence="3">adenosine deaminase</fullName>
        <ecNumber evidence="3">3.5.4.4</ecNumber>
    </recommendedName>
</protein>
<keyword evidence="5" id="KW-0378">Hydrolase</keyword>
<evidence type="ECO:0000256" key="4">
    <source>
        <dbReference type="ARBA" id="ARBA00022723"/>
    </source>
</evidence>
<keyword evidence="9" id="KW-1185">Reference proteome</keyword>
<accession>A0ABP7ZRS1</accession>
<reference evidence="9" key="1">
    <citation type="journal article" date="2019" name="Int. J. Syst. Evol. Microbiol.">
        <title>The Global Catalogue of Microorganisms (GCM) 10K type strain sequencing project: providing services to taxonomists for standard genome sequencing and annotation.</title>
        <authorList>
            <consortium name="The Broad Institute Genomics Platform"/>
            <consortium name="The Broad Institute Genome Sequencing Center for Infectious Disease"/>
            <person name="Wu L."/>
            <person name="Ma J."/>
        </authorList>
    </citation>
    <scope>NUCLEOTIDE SEQUENCE [LARGE SCALE GENOMIC DNA]</scope>
    <source>
        <strain evidence="9">JCM 17591</strain>
    </source>
</reference>
<dbReference type="InterPro" id="IPR032466">
    <property type="entry name" value="Metal_Hydrolase"/>
</dbReference>
<dbReference type="RefSeq" id="WP_344751659.1">
    <property type="nucleotide sequence ID" value="NZ_BAABBW010000001.1"/>
</dbReference>
<dbReference type="PANTHER" id="PTHR11409">
    <property type="entry name" value="ADENOSINE DEAMINASE"/>
    <property type="match status" value="1"/>
</dbReference>
<evidence type="ECO:0000313" key="9">
    <source>
        <dbReference type="Proteomes" id="UP001501079"/>
    </source>
</evidence>
<sequence length="395" mass="43168">MTSFSADAVPAAPRWIEQGAEYLRFPKISLHDHLDGSLRPETVIELADEQGVQLPHTDPAKLAYWFMHRDAEPIPANWDDKFGLTTALMQTPETIARVAREFVQDVAADGVVYAECRWAPEKHVLGGLSLDDTVAAVAEGIAQGEAVAAASGRRIRVRQLLCGMRTSERSAEIAELAARHHGPAVAGFDLAGHELGHPVTDHLDACRIVHDANVPLTLHGGEHAGADSLQTTVHRGHPLRIGHGVRIVEDMTLDGHPLDIRTAIVEIAAAGPDAIERIELGPLASWIRDARIPLEVCLTSNSRHVVDGRSNHPLGLLYRLGFTVTVNPDNRLMSNTSISQEWARAVEEFGWTIDDFKAVTLNALNASFLSVPERERLRREALEPQWEVARGAMAA</sequence>
<dbReference type="Proteomes" id="UP001501079">
    <property type="component" value="Unassembled WGS sequence"/>
</dbReference>
<comment type="similarity">
    <text evidence="2">Belongs to the metallo-dependent hydrolases superfamily. Adenosine and AMP deaminases family.</text>
</comment>
<dbReference type="InterPro" id="IPR001365">
    <property type="entry name" value="A_deaminase_dom"/>
</dbReference>
<evidence type="ECO:0000259" key="7">
    <source>
        <dbReference type="Pfam" id="PF00962"/>
    </source>
</evidence>
<evidence type="ECO:0000256" key="3">
    <source>
        <dbReference type="ARBA" id="ARBA00012784"/>
    </source>
</evidence>
<dbReference type="PANTHER" id="PTHR11409:SF43">
    <property type="entry name" value="ADENOSINE DEAMINASE"/>
    <property type="match status" value="1"/>
</dbReference>
<keyword evidence="6" id="KW-0862">Zinc</keyword>
<evidence type="ECO:0000256" key="5">
    <source>
        <dbReference type="ARBA" id="ARBA00022801"/>
    </source>
</evidence>
<dbReference type="NCBIfam" id="NF006847">
    <property type="entry name" value="PRK09358.1-2"/>
    <property type="match status" value="1"/>
</dbReference>